<accession>A0A6M3SWW2</accession>
<keyword evidence="3" id="KW-1185">Reference proteome</keyword>
<dbReference type="KEGG" id="vg:55630583"/>
<gene>
    <name evidence="2" type="primary">75</name>
    <name evidence="2" type="ORF">SEA_SECRETARIAT_75</name>
</gene>
<keyword evidence="1" id="KW-1133">Transmembrane helix</keyword>
<reference evidence="2 3" key="1">
    <citation type="submission" date="2020-04" db="EMBL/GenBank/DDBJ databases">
        <authorList>
            <person name="Chase M.A."/>
            <person name="Coleman C.N."/>
            <person name="Cunha M.O."/>
            <person name="Daffner M."/>
            <person name="Deam C.J."/>
            <person name="Deloso L.J."/>
            <person name="Desomma A.M."/>
            <person name="Gallardo J."/>
            <person name="Horne M.E."/>
            <person name="Kanahan O.P."/>
            <person name="Lam V."/>
            <person name="Morgan R.T."/>
            <person name="Mustor E.M."/>
            <person name="Ricardo-Iglesias M."/>
            <person name="Sartorio C.J."/>
            <person name="Sciacchitano A.R."/>
            <person name="Tvenstrup A.W."/>
            <person name="Wood A.R."/>
            <person name="Pollenz R.S."/>
            <person name="Garlena R.A."/>
            <person name="Russell D.A."/>
            <person name="Pope W.H."/>
            <person name="Jacobs-Sera D."/>
            <person name="Hatfull G.F."/>
        </authorList>
    </citation>
    <scope>NUCLEOTIDE SEQUENCE [LARGE SCALE GENOMIC DNA]</scope>
</reference>
<name>A0A6M3SWW2_9CAUD</name>
<proteinExistence type="predicted"/>
<dbReference type="EMBL" id="MT310850">
    <property type="protein sequence ID" value="QJD49650.1"/>
    <property type="molecule type" value="Genomic_DNA"/>
</dbReference>
<dbReference type="GeneID" id="55630583"/>
<dbReference type="RefSeq" id="YP_009859485.1">
    <property type="nucleotide sequence ID" value="NC_048876.1"/>
</dbReference>
<protein>
    <submittedName>
        <fullName evidence="2">Membrane protein</fullName>
    </submittedName>
</protein>
<sequence>MARSTRKRYGLFNFALDVILTCITGGLWLIWIFCREMRR</sequence>
<organism evidence="2 3">
    <name type="scientific">Gordonia phage Secretariat</name>
    <dbReference type="NCBI Taxonomy" id="2725616"/>
    <lineage>
        <taxon>Viruses</taxon>
        <taxon>Duplodnaviria</taxon>
        <taxon>Heunggongvirae</taxon>
        <taxon>Uroviricota</taxon>
        <taxon>Caudoviricetes</taxon>
        <taxon>Deejayvirinae</taxon>
        <taxon>Secretariatvirus</taxon>
        <taxon>Secretariatvirus secretariat</taxon>
    </lineage>
</organism>
<dbReference type="Proteomes" id="UP000501526">
    <property type="component" value="Segment"/>
</dbReference>
<feature type="transmembrane region" description="Helical" evidence="1">
    <location>
        <begin position="12"/>
        <end position="34"/>
    </location>
</feature>
<keyword evidence="1" id="KW-0472">Membrane</keyword>
<evidence type="ECO:0000313" key="3">
    <source>
        <dbReference type="Proteomes" id="UP000501526"/>
    </source>
</evidence>
<keyword evidence="1" id="KW-0812">Transmembrane</keyword>
<evidence type="ECO:0000313" key="2">
    <source>
        <dbReference type="EMBL" id="QJD49650.1"/>
    </source>
</evidence>
<evidence type="ECO:0000256" key="1">
    <source>
        <dbReference type="SAM" id="Phobius"/>
    </source>
</evidence>